<evidence type="ECO:0000256" key="8">
    <source>
        <dbReference type="SAM" id="Phobius"/>
    </source>
</evidence>
<feature type="transmembrane region" description="Helical" evidence="8">
    <location>
        <begin position="103"/>
        <end position="121"/>
    </location>
</feature>
<dbReference type="EMBL" id="DTQM01000062">
    <property type="protein sequence ID" value="HGC42209.1"/>
    <property type="molecule type" value="Genomic_DNA"/>
</dbReference>
<name>A0A8J4M5D3_9PROT</name>
<keyword evidence="6 8" id="KW-1133">Transmembrane helix</keyword>
<dbReference type="PANTHER" id="PTHR34979">
    <property type="entry name" value="INNER MEMBRANE PROTEIN YGAZ"/>
    <property type="match status" value="1"/>
</dbReference>
<comment type="subcellular location">
    <subcellularLocation>
        <location evidence="1">Cell membrane</location>
        <topology evidence="1">Multi-pass membrane protein</topology>
    </subcellularLocation>
</comment>
<comment type="caution">
    <text evidence="9">The sequence shown here is derived from an EMBL/GenBank/DDBJ whole genome shotgun (WGS) entry which is preliminary data.</text>
</comment>
<keyword evidence="3" id="KW-0813">Transport</keyword>
<dbReference type="InterPro" id="IPR011606">
    <property type="entry name" value="Brnchd-chn_aa_trnsp_permease"/>
</dbReference>
<evidence type="ECO:0000256" key="1">
    <source>
        <dbReference type="ARBA" id="ARBA00004651"/>
    </source>
</evidence>
<organism evidence="9">
    <name type="scientific">Acidicaldus sp</name>
    <dbReference type="NCBI Taxonomy" id="1872105"/>
    <lineage>
        <taxon>Bacteria</taxon>
        <taxon>Pseudomonadati</taxon>
        <taxon>Pseudomonadota</taxon>
        <taxon>Alphaproteobacteria</taxon>
        <taxon>Acetobacterales</taxon>
        <taxon>Acetobacteraceae</taxon>
        <taxon>Acidicaldus</taxon>
    </lineage>
</organism>
<keyword evidence="5 8" id="KW-0812">Transmembrane</keyword>
<keyword evidence="4" id="KW-1003">Cell membrane</keyword>
<evidence type="ECO:0000256" key="4">
    <source>
        <dbReference type="ARBA" id="ARBA00022475"/>
    </source>
</evidence>
<reference evidence="9" key="1">
    <citation type="journal article" date="2020" name="mSystems">
        <title>Genome- and Community-Level Interaction Insights into Carbon Utilization and Element Cycling Functions of Hydrothermarchaeota in Hydrothermal Sediment.</title>
        <authorList>
            <person name="Zhou Z."/>
            <person name="Liu Y."/>
            <person name="Xu W."/>
            <person name="Pan J."/>
            <person name="Luo Z.H."/>
            <person name="Li M."/>
        </authorList>
    </citation>
    <scope>NUCLEOTIDE SEQUENCE</scope>
    <source>
        <strain evidence="9">SpSt-997</strain>
    </source>
</reference>
<dbReference type="AlphaFoldDB" id="A0A8J4M5D3"/>
<feature type="transmembrane region" description="Helical" evidence="8">
    <location>
        <begin position="164"/>
        <end position="182"/>
    </location>
</feature>
<evidence type="ECO:0000256" key="7">
    <source>
        <dbReference type="ARBA" id="ARBA00023136"/>
    </source>
</evidence>
<dbReference type="Pfam" id="PF03591">
    <property type="entry name" value="AzlC"/>
    <property type="match status" value="1"/>
</dbReference>
<accession>A0A8J4M5D3</accession>
<sequence length="234" mass="24621">MHARHFTSAALARGARRSLAIALGLAPFGLVVGVLAAGKGLSLVETGLMSGLVFAGASQILALDLWTHPVPILTVTFAAFAVNLRMALMGPALAAWLEKLSGWRLWGNLFLLVDHGFALAIAEGRKGERDGGFLFGVGLVLWVAWLACSLLGHVLGTVLRPPRGHPLFFAALAAFVSLLVPLWRGRHDALPWLAAAGVALPVARLAPHGAWHVVAAALAGGLVGAWRERRQGRA</sequence>
<gene>
    <name evidence="9" type="ORF">ENY07_03160</name>
</gene>
<dbReference type="GO" id="GO:1903785">
    <property type="term" value="P:L-valine transmembrane transport"/>
    <property type="evidence" value="ECO:0007669"/>
    <property type="project" value="TreeGrafter"/>
</dbReference>
<proteinExistence type="inferred from homology"/>
<dbReference type="PANTHER" id="PTHR34979:SF1">
    <property type="entry name" value="INNER MEMBRANE PROTEIN YGAZ"/>
    <property type="match status" value="1"/>
</dbReference>
<evidence type="ECO:0000256" key="5">
    <source>
        <dbReference type="ARBA" id="ARBA00022692"/>
    </source>
</evidence>
<keyword evidence="7 8" id="KW-0472">Membrane</keyword>
<protein>
    <submittedName>
        <fullName evidence="9">Branched-chain amino acid ABC transporter permease</fullName>
    </submittedName>
</protein>
<evidence type="ECO:0000256" key="2">
    <source>
        <dbReference type="ARBA" id="ARBA00010735"/>
    </source>
</evidence>
<dbReference type="GO" id="GO:0005886">
    <property type="term" value="C:plasma membrane"/>
    <property type="evidence" value="ECO:0007669"/>
    <property type="project" value="UniProtKB-SubCell"/>
</dbReference>
<comment type="similarity">
    <text evidence="2">Belongs to the AzlC family.</text>
</comment>
<feature type="transmembrane region" description="Helical" evidence="8">
    <location>
        <begin position="73"/>
        <end position="97"/>
    </location>
</feature>
<feature type="transmembrane region" description="Helical" evidence="8">
    <location>
        <begin position="133"/>
        <end position="152"/>
    </location>
</feature>
<feature type="transmembrane region" description="Helical" evidence="8">
    <location>
        <begin position="210"/>
        <end position="226"/>
    </location>
</feature>
<evidence type="ECO:0000313" key="9">
    <source>
        <dbReference type="EMBL" id="HGC42209.1"/>
    </source>
</evidence>
<evidence type="ECO:0000256" key="3">
    <source>
        <dbReference type="ARBA" id="ARBA00022448"/>
    </source>
</evidence>
<evidence type="ECO:0000256" key="6">
    <source>
        <dbReference type="ARBA" id="ARBA00022989"/>
    </source>
</evidence>